<dbReference type="EMBL" id="SSTE01016227">
    <property type="protein sequence ID" value="KAA0041762.1"/>
    <property type="molecule type" value="Genomic_DNA"/>
</dbReference>
<dbReference type="OrthoDB" id="5587616at2759"/>
<sequence length="185" mass="20435">MFLEFADDLDNLTGGLSSVGDNSNEFNNVRSSSQPPATPTPKRRAHSQLLEFEHDIAANGHISMTIVPGAEKPIFPHVVRFSQEIGHELVEQRGESVDCVELFQEIHVRVETFVSQGVEDAYNQMLKLQSQPTPEGSQPLSRDKICDHVLDRRYGYSKGLSWGSKPKARKTTSASSSSTSCTQST</sequence>
<dbReference type="Proteomes" id="UP000321393">
    <property type="component" value="Unassembled WGS sequence"/>
</dbReference>
<feature type="compositionally biased region" description="Low complexity" evidence="1">
    <location>
        <begin position="171"/>
        <end position="185"/>
    </location>
</feature>
<protein>
    <submittedName>
        <fullName evidence="3">CACTA en-spm transposon protein</fullName>
    </submittedName>
</protein>
<feature type="region of interest" description="Disordered" evidence="1">
    <location>
        <begin position="159"/>
        <end position="185"/>
    </location>
</feature>
<proteinExistence type="predicted"/>
<evidence type="ECO:0000313" key="2">
    <source>
        <dbReference type="EMBL" id="KAA0041762.1"/>
    </source>
</evidence>
<comment type="caution">
    <text evidence="3">The sequence shown here is derived from an EMBL/GenBank/DDBJ whole genome shotgun (WGS) entry which is preliminary data.</text>
</comment>
<name>A0A5D3DU66_CUCMM</name>
<feature type="compositionally biased region" description="Polar residues" evidence="1">
    <location>
        <begin position="23"/>
        <end position="35"/>
    </location>
</feature>
<feature type="region of interest" description="Disordered" evidence="1">
    <location>
        <begin position="23"/>
        <end position="45"/>
    </location>
</feature>
<evidence type="ECO:0000313" key="4">
    <source>
        <dbReference type="Proteomes" id="UP000321393"/>
    </source>
</evidence>
<evidence type="ECO:0000256" key="1">
    <source>
        <dbReference type="SAM" id="MobiDB-lite"/>
    </source>
</evidence>
<gene>
    <name evidence="3" type="ORF">E5676_scaffold95G00390</name>
    <name evidence="2" type="ORF">E6C27_scaffold67G001110</name>
</gene>
<organism evidence="3 5">
    <name type="scientific">Cucumis melo var. makuwa</name>
    <name type="common">Oriental melon</name>
    <dbReference type="NCBI Taxonomy" id="1194695"/>
    <lineage>
        <taxon>Eukaryota</taxon>
        <taxon>Viridiplantae</taxon>
        <taxon>Streptophyta</taxon>
        <taxon>Embryophyta</taxon>
        <taxon>Tracheophyta</taxon>
        <taxon>Spermatophyta</taxon>
        <taxon>Magnoliopsida</taxon>
        <taxon>eudicotyledons</taxon>
        <taxon>Gunneridae</taxon>
        <taxon>Pentapetalae</taxon>
        <taxon>rosids</taxon>
        <taxon>fabids</taxon>
        <taxon>Cucurbitales</taxon>
        <taxon>Cucurbitaceae</taxon>
        <taxon>Benincaseae</taxon>
        <taxon>Cucumis</taxon>
    </lineage>
</organism>
<dbReference type="AlphaFoldDB" id="A0A5D3DU66"/>
<dbReference type="Proteomes" id="UP000321947">
    <property type="component" value="Unassembled WGS sequence"/>
</dbReference>
<evidence type="ECO:0000313" key="3">
    <source>
        <dbReference type="EMBL" id="TYK27052.1"/>
    </source>
</evidence>
<dbReference type="EMBL" id="SSTD01003134">
    <property type="protein sequence ID" value="TYK27052.1"/>
    <property type="molecule type" value="Genomic_DNA"/>
</dbReference>
<accession>A0A5D3DU66</accession>
<evidence type="ECO:0000313" key="5">
    <source>
        <dbReference type="Proteomes" id="UP000321947"/>
    </source>
</evidence>
<reference evidence="4 5" key="1">
    <citation type="submission" date="2019-08" db="EMBL/GenBank/DDBJ databases">
        <title>Draft genome sequences of two oriental melons (Cucumis melo L. var makuwa).</title>
        <authorList>
            <person name="Kwon S.-Y."/>
        </authorList>
    </citation>
    <scope>NUCLEOTIDE SEQUENCE [LARGE SCALE GENOMIC DNA]</scope>
    <source>
        <strain evidence="5">cv. Chang Bougi</strain>
        <strain evidence="4">cv. SW 3</strain>
        <tissue evidence="3">Leaf</tissue>
    </source>
</reference>